<evidence type="ECO:0000256" key="1">
    <source>
        <dbReference type="SAM" id="MobiDB-lite"/>
    </source>
</evidence>
<dbReference type="Proteomes" id="UP000794436">
    <property type="component" value="Unassembled WGS sequence"/>
</dbReference>
<protein>
    <submittedName>
        <fullName evidence="2">Uncharacterized protein</fullName>
    </submittedName>
</protein>
<sequence length="384" mass="43641">MARAAYEGDLQELQRQFDVSLVALQISRATYLDICVQDQAEIDTVTDSLEREDRSNALQDEKMEFFAAVEKGKLVLGDTILHIAIRLSHDAIVDFLLLTDHIPPRPSTTAPTDRPSSSQSARVKSSVSPAKSTGSGRNSTQIPNFRGQLPRDVVPTNTMRLVLDNVSDVHEVFGVEYRDEPKVHRFVRSLRRIWPLWMFEGQPEAANLVRVVYDVRSSDAAFGNLVKVALSVSERFRTNISIDGVRVALRLLADSNGEIHVARQTLTQEWTGDYKRQVLFAIYHNCFREWQSQPARRNAERDTALVEFFESALEAWLQIVQDLRLMSDITTADAKIAALDTTTLRRYDLLIWKRRMRPPPVVLDDLCMHINALESYLLLAHLKA</sequence>
<dbReference type="OrthoDB" id="70558at2759"/>
<gene>
    <name evidence="2" type="ORF">Poli38472_012862</name>
</gene>
<dbReference type="EMBL" id="SPLM01000040">
    <property type="protein sequence ID" value="TMW64240.1"/>
    <property type="molecule type" value="Genomic_DNA"/>
</dbReference>
<comment type="caution">
    <text evidence="2">The sequence shown here is derived from an EMBL/GenBank/DDBJ whole genome shotgun (WGS) entry which is preliminary data.</text>
</comment>
<evidence type="ECO:0000313" key="2">
    <source>
        <dbReference type="EMBL" id="TMW64240.1"/>
    </source>
</evidence>
<proteinExistence type="predicted"/>
<dbReference type="AlphaFoldDB" id="A0A8K1CJ83"/>
<evidence type="ECO:0000313" key="3">
    <source>
        <dbReference type="Proteomes" id="UP000794436"/>
    </source>
</evidence>
<feature type="region of interest" description="Disordered" evidence="1">
    <location>
        <begin position="105"/>
        <end position="151"/>
    </location>
</feature>
<keyword evidence="3" id="KW-1185">Reference proteome</keyword>
<name>A0A8K1CJ83_PYTOL</name>
<reference evidence="2" key="1">
    <citation type="submission" date="2019-03" db="EMBL/GenBank/DDBJ databases">
        <title>Long read genome sequence of the mycoparasitic Pythium oligandrum ATCC 38472 isolated from sugarbeet rhizosphere.</title>
        <authorList>
            <person name="Gaulin E."/>
        </authorList>
    </citation>
    <scope>NUCLEOTIDE SEQUENCE</scope>
    <source>
        <strain evidence="2">ATCC 38472_TT</strain>
    </source>
</reference>
<feature type="compositionally biased region" description="Polar residues" evidence="1">
    <location>
        <begin position="130"/>
        <end position="143"/>
    </location>
</feature>
<organism evidence="2 3">
    <name type="scientific">Pythium oligandrum</name>
    <name type="common">Mycoparasitic fungus</name>
    <dbReference type="NCBI Taxonomy" id="41045"/>
    <lineage>
        <taxon>Eukaryota</taxon>
        <taxon>Sar</taxon>
        <taxon>Stramenopiles</taxon>
        <taxon>Oomycota</taxon>
        <taxon>Peronosporomycetes</taxon>
        <taxon>Pythiales</taxon>
        <taxon>Pythiaceae</taxon>
        <taxon>Pythium</taxon>
    </lineage>
</organism>
<feature type="compositionally biased region" description="Low complexity" evidence="1">
    <location>
        <begin position="114"/>
        <end position="129"/>
    </location>
</feature>
<accession>A0A8K1CJ83</accession>